<dbReference type="AlphaFoldDB" id="A0A8C7XB13"/>
<evidence type="ECO:0000256" key="1">
    <source>
        <dbReference type="SAM" id="MobiDB-lite"/>
    </source>
</evidence>
<organism evidence="3 4">
    <name type="scientific">Oryzias sinensis</name>
    <name type="common">Chinese medaka</name>
    <dbReference type="NCBI Taxonomy" id="183150"/>
    <lineage>
        <taxon>Eukaryota</taxon>
        <taxon>Metazoa</taxon>
        <taxon>Chordata</taxon>
        <taxon>Craniata</taxon>
        <taxon>Vertebrata</taxon>
        <taxon>Euteleostomi</taxon>
        <taxon>Actinopterygii</taxon>
        <taxon>Neopterygii</taxon>
        <taxon>Teleostei</taxon>
        <taxon>Neoteleostei</taxon>
        <taxon>Acanthomorphata</taxon>
        <taxon>Ovalentaria</taxon>
        <taxon>Atherinomorphae</taxon>
        <taxon>Beloniformes</taxon>
        <taxon>Adrianichthyidae</taxon>
        <taxon>Oryziinae</taxon>
        <taxon>Oryzias</taxon>
    </lineage>
</organism>
<feature type="domain" description="Tudor" evidence="2">
    <location>
        <begin position="458"/>
        <end position="516"/>
    </location>
</feature>
<evidence type="ECO:0000259" key="2">
    <source>
        <dbReference type="PROSITE" id="PS50304"/>
    </source>
</evidence>
<dbReference type="GO" id="GO:0007283">
    <property type="term" value="P:spermatogenesis"/>
    <property type="evidence" value="ECO:0007669"/>
    <property type="project" value="TreeGrafter"/>
</dbReference>
<dbReference type="GeneTree" id="ENSGT00940000162581"/>
<keyword evidence="4" id="KW-1185">Reference proteome</keyword>
<dbReference type="PANTHER" id="PTHR22948">
    <property type="entry name" value="TUDOR DOMAIN CONTAINING PROTEIN"/>
    <property type="match status" value="1"/>
</dbReference>
<dbReference type="InterPro" id="IPR035437">
    <property type="entry name" value="SNase_OB-fold_sf"/>
</dbReference>
<protein>
    <recommendedName>
        <fullName evidence="2">Tudor domain-containing protein</fullName>
    </recommendedName>
</protein>
<dbReference type="GO" id="GO:0034587">
    <property type="term" value="P:piRNA processing"/>
    <property type="evidence" value="ECO:0007669"/>
    <property type="project" value="TreeGrafter"/>
</dbReference>
<feature type="region of interest" description="Disordered" evidence="1">
    <location>
        <begin position="187"/>
        <end position="208"/>
    </location>
</feature>
<dbReference type="Ensembl" id="ENSOSIT00000011427.1">
    <property type="protein sequence ID" value="ENSOSIP00000010755.1"/>
    <property type="gene ID" value="ENSOSIG00000006538.1"/>
</dbReference>
<dbReference type="Gene3D" id="2.40.50.90">
    <property type="match status" value="2"/>
</dbReference>
<dbReference type="SUPFAM" id="SSF63748">
    <property type="entry name" value="Tudor/PWWP/MBT"/>
    <property type="match status" value="3"/>
</dbReference>
<name>A0A8C7XB13_9TELE</name>
<dbReference type="Pfam" id="PF00567">
    <property type="entry name" value="TUDOR"/>
    <property type="match status" value="3"/>
</dbReference>
<proteinExistence type="predicted"/>
<reference evidence="3" key="1">
    <citation type="submission" date="2025-08" db="UniProtKB">
        <authorList>
            <consortium name="Ensembl"/>
        </authorList>
    </citation>
    <scope>IDENTIFICATION</scope>
</reference>
<feature type="domain" description="Tudor" evidence="2">
    <location>
        <begin position="285"/>
        <end position="344"/>
    </location>
</feature>
<dbReference type="InterPro" id="IPR002999">
    <property type="entry name" value="Tudor"/>
</dbReference>
<feature type="domain" description="Tudor" evidence="2">
    <location>
        <begin position="72"/>
        <end position="130"/>
    </location>
</feature>
<dbReference type="PROSITE" id="PS50304">
    <property type="entry name" value="TUDOR"/>
    <property type="match status" value="3"/>
</dbReference>
<sequence length="584" mass="64322">MNPVDCSHCDSCTCRSHDSGSSASSVDLKLTHLDWDAESALIHFQGQYLSTCEADYCALTAEIQRFPKTHDAVDVGEICLVEDRDSAQWFRGRVQNREESSYDVLLIDEGNVVTVDVSRISSCPEELLTLPPKLICGFLADVLLFQSCCQSSVDEFFSNLIGRNLTGFVHGTLPHHVVLLEAPDINRDLDRSTDPEPPEEPSFEARPLPLPKGAEFDGTVMCDLLSQTLAEEKIRGSSAFEGYVQFAKDPENFWVVSASGRDDTAPALEELMLEIQQYYAKHTVPLQPGDRCCVVRSPLDDRWYRGAVAEQRTGAFRVMLVDWGPTLQVTADRLQGLKQEFVGLEGQAFRCSLNRPLSRGGPDGADLLRTFVLDGPEHLECQLVYGSEPTAAVRPVSSESFVYSAFGLSAGNRERVYVTHVSSQREFYCQLGKNTGAMKELDRVTTVLCESGQLSGWDGVQKKPCLAKYVDGKWYRCSVLRAAAPPYVFVFFVDYGNTFICEKNNIAAIPAACRCLLDTPMQALKCNLVAVSNRPLCADAKDWLMDAALDSGWQGEDLCSAGGASAPAQAERGVLAAARQHLHR</sequence>
<accession>A0A8C7XB13</accession>
<dbReference type="GO" id="GO:0043186">
    <property type="term" value="C:P granule"/>
    <property type="evidence" value="ECO:0007669"/>
    <property type="project" value="TreeGrafter"/>
</dbReference>
<reference evidence="3" key="2">
    <citation type="submission" date="2025-09" db="UniProtKB">
        <authorList>
            <consortium name="Ensembl"/>
        </authorList>
    </citation>
    <scope>IDENTIFICATION</scope>
</reference>
<dbReference type="Proteomes" id="UP000694383">
    <property type="component" value="Unplaced"/>
</dbReference>
<evidence type="ECO:0000313" key="4">
    <source>
        <dbReference type="Proteomes" id="UP000694383"/>
    </source>
</evidence>
<dbReference type="InterPro" id="IPR050621">
    <property type="entry name" value="Tudor_domain_containing"/>
</dbReference>
<dbReference type="Gene3D" id="2.30.30.140">
    <property type="match status" value="3"/>
</dbReference>
<dbReference type="GO" id="GO:0030719">
    <property type="term" value="P:P granule organization"/>
    <property type="evidence" value="ECO:0007669"/>
    <property type="project" value="TreeGrafter"/>
</dbReference>
<evidence type="ECO:0000313" key="3">
    <source>
        <dbReference type="Ensembl" id="ENSOSIP00000010755.1"/>
    </source>
</evidence>
<dbReference type="SMART" id="SM00333">
    <property type="entry name" value="TUDOR"/>
    <property type="match status" value="3"/>
</dbReference>
<dbReference type="PANTHER" id="PTHR22948:SF15">
    <property type="entry name" value="TUDOR DOMAIN-CONTAINING PROTEIN 6"/>
    <property type="match status" value="1"/>
</dbReference>